<feature type="region of interest" description="Disordered" evidence="1">
    <location>
        <begin position="267"/>
        <end position="301"/>
    </location>
</feature>
<dbReference type="KEGG" id="vcn:VOLCADRAFT_91775"/>
<sequence>MLLLILPFLRLIATAQLPERMRESLAFHAANLHPIRNSQNELVKRGSELERFFSPSPSSAQRAVHQAGRPSCYGGSSRVSVLGPRPRGVSEFLQRPRGTAECVPPTSPQRSMAKCSMVLAIKRGSDWHRVADEQQRYATLRSQVEEAAVALQDAVYAAAEQLESREREKGRLDPGKSVAFVAAPNSNLPRLLAQLLNKPAGDEPLEEAGAAAAAAAAADSPQQRGHGSRSWISGLFICARIRRPQALIDLPPVRGDATAADFTAAAAAAKSSNVDPPSPSTGRGGVEIDVGADSGGDSGSATAVAAAGLKQLEPLPSALLGRGPPGGVPMPSTRLGGAPLTTALGGGDDAGTPAAAAAADSPGAAGGGGGGGCGVYNSDCNNPTAHLPEVHEYRPLPDPREPAAPLSSPSYRPLWTHVAAAATAPGGPVSGGPHPQGAACWEVKDPLLAHVHVRGSLYHGGCGAGGGEGSVGGTQGVAYGNSAAAASAAAAAAGVGRSLSSLGSSRRYGGGGGNCGGGGGGSIYAASAARAGGGASGGYHDHERLGYSCPTSPQIRGGCGGGAVSPLPRGMGRPVCDDAGAGGTAGTSVPGVLYRSMAPDLWTHDPWDLLETYRSAVGRYVIQSCSTVSGFTFFE</sequence>
<dbReference type="GeneID" id="9615429"/>
<evidence type="ECO:0000313" key="3">
    <source>
        <dbReference type="EMBL" id="EFJ47798.1"/>
    </source>
</evidence>
<gene>
    <name evidence="3" type="ORF">VOLCADRAFT_91775</name>
</gene>
<keyword evidence="2" id="KW-0732">Signal</keyword>
<dbReference type="EMBL" id="GL378343">
    <property type="protein sequence ID" value="EFJ47798.1"/>
    <property type="molecule type" value="Genomic_DNA"/>
</dbReference>
<evidence type="ECO:0000256" key="2">
    <source>
        <dbReference type="SAM" id="SignalP"/>
    </source>
</evidence>
<reference evidence="3 4" key="1">
    <citation type="journal article" date="2010" name="Science">
        <title>Genomic analysis of organismal complexity in the multicellular green alga Volvox carteri.</title>
        <authorList>
            <person name="Prochnik S.E."/>
            <person name="Umen J."/>
            <person name="Nedelcu A.M."/>
            <person name="Hallmann A."/>
            <person name="Miller S.M."/>
            <person name="Nishii I."/>
            <person name="Ferris P."/>
            <person name="Kuo A."/>
            <person name="Mitros T."/>
            <person name="Fritz-Laylin L.K."/>
            <person name="Hellsten U."/>
            <person name="Chapman J."/>
            <person name="Simakov O."/>
            <person name="Rensing S.A."/>
            <person name="Terry A."/>
            <person name="Pangilinan J."/>
            <person name="Kapitonov V."/>
            <person name="Jurka J."/>
            <person name="Salamov A."/>
            <person name="Shapiro H."/>
            <person name="Schmutz J."/>
            <person name="Grimwood J."/>
            <person name="Lindquist E."/>
            <person name="Lucas S."/>
            <person name="Grigoriev I.V."/>
            <person name="Schmitt R."/>
            <person name="Kirk D."/>
            <person name="Rokhsar D.S."/>
        </authorList>
    </citation>
    <scope>NUCLEOTIDE SEQUENCE [LARGE SCALE GENOMIC DNA]</scope>
    <source>
        <strain evidence="4">f. Nagariensis / Eve</strain>
    </source>
</reference>
<dbReference type="RefSeq" id="XP_002951269.1">
    <property type="nucleotide sequence ID" value="XM_002951223.1"/>
</dbReference>
<keyword evidence="4" id="KW-1185">Reference proteome</keyword>
<feature type="region of interest" description="Disordered" evidence="1">
    <location>
        <begin position="316"/>
        <end position="369"/>
    </location>
</feature>
<dbReference type="AlphaFoldDB" id="D8TXX5"/>
<feature type="chain" id="PRO_5012113091" evidence="2">
    <location>
        <begin position="16"/>
        <end position="635"/>
    </location>
</feature>
<dbReference type="InParanoid" id="D8TXX5"/>
<evidence type="ECO:0000313" key="4">
    <source>
        <dbReference type="Proteomes" id="UP000001058"/>
    </source>
</evidence>
<feature type="region of interest" description="Disordered" evidence="1">
    <location>
        <begin position="206"/>
        <end position="228"/>
    </location>
</feature>
<evidence type="ECO:0000256" key="1">
    <source>
        <dbReference type="SAM" id="MobiDB-lite"/>
    </source>
</evidence>
<accession>D8TXX5</accession>
<name>D8TXX5_VOLCA</name>
<proteinExistence type="predicted"/>
<dbReference type="Proteomes" id="UP000001058">
    <property type="component" value="Unassembled WGS sequence"/>
</dbReference>
<feature type="signal peptide" evidence="2">
    <location>
        <begin position="1"/>
        <end position="15"/>
    </location>
</feature>
<feature type="compositionally biased region" description="Low complexity" evidence="1">
    <location>
        <begin position="350"/>
        <end position="363"/>
    </location>
</feature>
<protein>
    <submittedName>
        <fullName evidence="3">Uncharacterized protein</fullName>
    </submittedName>
</protein>
<organism evidence="4">
    <name type="scientific">Volvox carteri f. nagariensis</name>
    <dbReference type="NCBI Taxonomy" id="3068"/>
    <lineage>
        <taxon>Eukaryota</taxon>
        <taxon>Viridiplantae</taxon>
        <taxon>Chlorophyta</taxon>
        <taxon>core chlorophytes</taxon>
        <taxon>Chlorophyceae</taxon>
        <taxon>CS clade</taxon>
        <taxon>Chlamydomonadales</taxon>
        <taxon>Volvocaceae</taxon>
        <taxon>Volvox</taxon>
    </lineage>
</organism>
<feature type="compositionally biased region" description="Low complexity" evidence="1">
    <location>
        <begin position="208"/>
        <end position="218"/>
    </location>
</feature>